<comment type="pathway">
    <text evidence="1">Plant hormone metabolism; auxin biosynthesis.</text>
</comment>
<gene>
    <name evidence="8" type="ORF">ACFSR5_16835</name>
</gene>
<evidence type="ECO:0000256" key="6">
    <source>
        <dbReference type="ARBA" id="ARBA00047321"/>
    </source>
</evidence>
<dbReference type="InterPro" id="IPR002937">
    <property type="entry name" value="Amino_oxidase"/>
</dbReference>
<name>A0ABW5KJZ8_9SPHI</name>
<accession>A0ABW5KJZ8</accession>
<protein>
    <recommendedName>
        <fullName evidence="4">Tryptophan 2-monooxygenase</fullName>
        <ecNumber evidence="3">1.13.12.3</ecNumber>
    </recommendedName>
</protein>
<dbReference type="Proteomes" id="UP001597545">
    <property type="component" value="Unassembled WGS sequence"/>
</dbReference>
<dbReference type="PANTHER" id="PTHR10742">
    <property type="entry name" value="FLAVIN MONOAMINE OXIDASE"/>
    <property type="match status" value="1"/>
</dbReference>
<comment type="caution">
    <text evidence="8">The sequence shown here is derived from an EMBL/GenBank/DDBJ whole genome shotgun (WGS) entry which is preliminary data.</text>
</comment>
<evidence type="ECO:0000256" key="4">
    <source>
        <dbReference type="ARBA" id="ARBA00017871"/>
    </source>
</evidence>
<evidence type="ECO:0000256" key="5">
    <source>
        <dbReference type="ARBA" id="ARBA00023070"/>
    </source>
</evidence>
<dbReference type="InterPro" id="IPR036188">
    <property type="entry name" value="FAD/NAD-bd_sf"/>
</dbReference>
<keyword evidence="9" id="KW-1185">Reference proteome</keyword>
<dbReference type="Pfam" id="PF13450">
    <property type="entry name" value="NAD_binding_8"/>
    <property type="match status" value="1"/>
</dbReference>
<evidence type="ECO:0000256" key="2">
    <source>
        <dbReference type="ARBA" id="ARBA00005833"/>
    </source>
</evidence>
<dbReference type="InterPro" id="IPR050281">
    <property type="entry name" value="Flavin_monoamine_oxidase"/>
</dbReference>
<evidence type="ECO:0000259" key="7">
    <source>
        <dbReference type="Pfam" id="PF01593"/>
    </source>
</evidence>
<feature type="domain" description="Amine oxidase" evidence="7">
    <location>
        <begin position="170"/>
        <end position="448"/>
    </location>
</feature>
<proteinExistence type="inferred from homology"/>
<evidence type="ECO:0000313" key="8">
    <source>
        <dbReference type="EMBL" id="MFD2549317.1"/>
    </source>
</evidence>
<dbReference type="SUPFAM" id="SSF54373">
    <property type="entry name" value="FAD-linked reductases, C-terminal domain"/>
    <property type="match status" value="1"/>
</dbReference>
<dbReference type="PANTHER" id="PTHR10742:SF410">
    <property type="entry name" value="LYSINE-SPECIFIC HISTONE DEMETHYLASE 2"/>
    <property type="match status" value="1"/>
</dbReference>
<evidence type="ECO:0000313" key="9">
    <source>
        <dbReference type="Proteomes" id="UP001597545"/>
    </source>
</evidence>
<keyword evidence="5" id="KW-0073">Auxin biosynthesis</keyword>
<organism evidence="8 9">
    <name type="scientific">Sphingobacterium suaedae</name>
    <dbReference type="NCBI Taxonomy" id="1686402"/>
    <lineage>
        <taxon>Bacteria</taxon>
        <taxon>Pseudomonadati</taxon>
        <taxon>Bacteroidota</taxon>
        <taxon>Sphingobacteriia</taxon>
        <taxon>Sphingobacteriales</taxon>
        <taxon>Sphingobacteriaceae</taxon>
        <taxon>Sphingobacterium</taxon>
    </lineage>
</organism>
<dbReference type="Gene3D" id="3.50.50.60">
    <property type="entry name" value="FAD/NAD(P)-binding domain"/>
    <property type="match status" value="1"/>
</dbReference>
<sequence length="452" mass="51031">MEKKYIIIGGGAAGIGAAYKILESSKTAKVHLFEAQSILGGRARTDVNAIKGLAFDKGCVYIQDPKNPKNPWPGIAKELGFDTVVDNTGAELRIKENGIYRNDSIHGIPEINEFVQSIEDQFESHKDFPNLTVCCQPRVSDEHVQLALGLSPYGPFTESTEPWNYIASDRFREATGNWGNNLFVRKGLGTLVRQYGENLSNKYGKRFQITYKSIKTIKYGHFDDSQKNDDQSRVVTVVDSSGQEYQADACIVTIPVSLLKKRTVQFIPPLPLPYQLALKSLMLGSYKKIAVQLNKMPIDIKDDINYYLYNEDPHGVWQYYRLSYFPKNVLIVHTAGNFAEQLDFFDERATFDLFADSFKKAYNDQKLTFNRKFGTTNWDNNQYSLGAYSYTQPFGHSSTSTLALDARKQMAKPIGRLIYFAGEAYNLEAYGTLHGAYIDGQEAAENMLRDTD</sequence>
<comment type="similarity">
    <text evidence="2">Belongs to the tryptophan 2-monooxygenase family.</text>
</comment>
<evidence type="ECO:0000256" key="3">
    <source>
        <dbReference type="ARBA" id="ARBA00012535"/>
    </source>
</evidence>
<dbReference type="Pfam" id="PF01593">
    <property type="entry name" value="Amino_oxidase"/>
    <property type="match status" value="1"/>
</dbReference>
<comment type="catalytic activity">
    <reaction evidence="6">
        <text>L-tryptophan + O2 = indole-3-acetamide + CO2 + H2O</text>
        <dbReference type="Rhea" id="RHEA:16165"/>
        <dbReference type="ChEBI" id="CHEBI:15377"/>
        <dbReference type="ChEBI" id="CHEBI:15379"/>
        <dbReference type="ChEBI" id="CHEBI:16031"/>
        <dbReference type="ChEBI" id="CHEBI:16526"/>
        <dbReference type="ChEBI" id="CHEBI:57912"/>
        <dbReference type="EC" id="1.13.12.3"/>
    </reaction>
</comment>
<dbReference type="Gene3D" id="3.90.660.10">
    <property type="match status" value="1"/>
</dbReference>
<reference evidence="9" key="1">
    <citation type="journal article" date="2019" name="Int. J. Syst. Evol. Microbiol.">
        <title>The Global Catalogue of Microorganisms (GCM) 10K type strain sequencing project: providing services to taxonomists for standard genome sequencing and annotation.</title>
        <authorList>
            <consortium name="The Broad Institute Genomics Platform"/>
            <consortium name="The Broad Institute Genome Sequencing Center for Infectious Disease"/>
            <person name="Wu L."/>
            <person name="Ma J."/>
        </authorList>
    </citation>
    <scope>NUCLEOTIDE SEQUENCE [LARGE SCALE GENOMIC DNA]</scope>
    <source>
        <strain evidence="9">KCTC 42662</strain>
    </source>
</reference>
<dbReference type="EC" id="1.13.12.3" evidence="3"/>
<dbReference type="RefSeq" id="WP_380905634.1">
    <property type="nucleotide sequence ID" value="NZ_JBHUEG010000012.1"/>
</dbReference>
<dbReference type="EMBL" id="JBHULR010000015">
    <property type="protein sequence ID" value="MFD2549317.1"/>
    <property type="molecule type" value="Genomic_DNA"/>
</dbReference>
<dbReference type="SUPFAM" id="SSF51905">
    <property type="entry name" value="FAD/NAD(P)-binding domain"/>
    <property type="match status" value="1"/>
</dbReference>
<evidence type="ECO:0000256" key="1">
    <source>
        <dbReference type="ARBA" id="ARBA00004814"/>
    </source>
</evidence>